<gene>
    <name evidence="1" type="ORF">BHK69_21030</name>
</gene>
<dbReference type="OrthoDB" id="8162535at2"/>
<dbReference type="EMBL" id="CP017147">
    <property type="protein sequence ID" value="AOO82596.1"/>
    <property type="molecule type" value="Genomic_DNA"/>
</dbReference>
<name>A0A1D7U5F8_9HYPH</name>
<reference evidence="1 2" key="1">
    <citation type="journal article" date="2015" name="Antonie Van Leeuwenhoek">
        <title>Bosea vaviloviae sp. nov., a new species of slow-growing rhizobia isolated from nodules of the relict species Vavilovia formosa (Stev.) Fed.</title>
        <authorList>
            <person name="Safronova V.I."/>
            <person name="Kuznetsova I.G."/>
            <person name="Sazanova A.L."/>
            <person name="Kimeklis A.K."/>
            <person name="Belimov A.A."/>
            <person name="Andronov E.E."/>
            <person name="Pinaev A.G."/>
            <person name="Chizhevskaya E.P."/>
            <person name="Pukhaev A.R."/>
            <person name="Popov K.P."/>
            <person name="Willems A."/>
            <person name="Tikhonovich I.A."/>
        </authorList>
    </citation>
    <scope>NUCLEOTIDE SEQUENCE [LARGE SCALE GENOMIC DNA]</scope>
    <source>
        <strain evidence="1 2">Vaf18</strain>
    </source>
</reference>
<dbReference type="AlphaFoldDB" id="A0A1D7U5F8"/>
<organism evidence="1 2">
    <name type="scientific">Bosea vaviloviae</name>
    <dbReference type="NCBI Taxonomy" id="1526658"/>
    <lineage>
        <taxon>Bacteria</taxon>
        <taxon>Pseudomonadati</taxon>
        <taxon>Pseudomonadota</taxon>
        <taxon>Alphaproteobacteria</taxon>
        <taxon>Hyphomicrobiales</taxon>
        <taxon>Boseaceae</taxon>
        <taxon>Bosea</taxon>
    </lineage>
</organism>
<evidence type="ECO:0000313" key="1">
    <source>
        <dbReference type="EMBL" id="AOO82596.1"/>
    </source>
</evidence>
<protein>
    <submittedName>
        <fullName evidence="1">Uncharacterized protein</fullName>
    </submittedName>
</protein>
<dbReference type="STRING" id="1526658.BHK69_21030"/>
<dbReference type="Proteomes" id="UP000094969">
    <property type="component" value="Chromosome"/>
</dbReference>
<dbReference type="RefSeq" id="WP_069691802.1">
    <property type="nucleotide sequence ID" value="NZ_CP017147.1"/>
</dbReference>
<accession>A0A1D7U5F8</accession>
<sequence>MPKLCKFTSPADGKPVYVNPAQVSVVYTFKGEPPDTIIGFRKDFMLGVKESLEDTVKILDKAMAEKAAGG</sequence>
<proteinExistence type="predicted"/>
<dbReference type="KEGG" id="bvv:BHK69_21030"/>
<evidence type="ECO:0000313" key="2">
    <source>
        <dbReference type="Proteomes" id="UP000094969"/>
    </source>
</evidence>
<keyword evidence="2" id="KW-1185">Reference proteome</keyword>